<evidence type="ECO:0000313" key="9">
    <source>
        <dbReference type="Proteomes" id="UP000193380"/>
    </source>
</evidence>
<reference evidence="8" key="1">
    <citation type="journal article" date="2014" name="Nat. Commun.">
        <title>The rainbow trout genome provides novel insights into evolution after whole-genome duplication in vertebrates.</title>
        <authorList>
            <person name="Berthelot C."/>
            <person name="Brunet F."/>
            <person name="Chalopin D."/>
            <person name="Juanchich A."/>
            <person name="Bernard M."/>
            <person name="Noel B."/>
            <person name="Bento P."/>
            <person name="Da Silva C."/>
            <person name="Labadie K."/>
            <person name="Alberti A."/>
            <person name="Aury J.M."/>
            <person name="Louis A."/>
            <person name="Dehais P."/>
            <person name="Bardou P."/>
            <person name="Montfort J."/>
            <person name="Klopp C."/>
            <person name="Cabau C."/>
            <person name="Gaspin C."/>
            <person name="Thorgaard G.H."/>
            <person name="Boussaha M."/>
            <person name="Quillet E."/>
            <person name="Guyomard R."/>
            <person name="Galiana D."/>
            <person name="Bobe J."/>
            <person name="Volff J.N."/>
            <person name="Genet C."/>
            <person name="Wincker P."/>
            <person name="Jaillon O."/>
            <person name="Roest Crollius H."/>
            <person name="Guiguen Y."/>
        </authorList>
    </citation>
    <scope>NUCLEOTIDE SEQUENCE [LARGE SCALE GENOMIC DNA]</scope>
</reference>
<dbReference type="PaxDb" id="8022-A0A060YXJ3"/>
<evidence type="ECO:0000313" key="8">
    <source>
        <dbReference type="EMBL" id="CDQ96292.1"/>
    </source>
</evidence>
<name>A0A060YXJ3_ONCMY</name>
<feature type="transmembrane region" description="Helical" evidence="6">
    <location>
        <begin position="92"/>
        <end position="116"/>
    </location>
</feature>
<keyword evidence="4 6" id="KW-1133">Transmembrane helix</keyword>
<dbReference type="GO" id="GO:0005886">
    <property type="term" value="C:plasma membrane"/>
    <property type="evidence" value="ECO:0007669"/>
    <property type="project" value="TreeGrafter"/>
</dbReference>
<organism evidence="8 9">
    <name type="scientific">Oncorhynchus mykiss</name>
    <name type="common">Rainbow trout</name>
    <name type="synonym">Salmo gairdneri</name>
    <dbReference type="NCBI Taxonomy" id="8022"/>
    <lineage>
        <taxon>Eukaryota</taxon>
        <taxon>Metazoa</taxon>
        <taxon>Chordata</taxon>
        <taxon>Craniata</taxon>
        <taxon>Vertebrata</taxon>
        <taxon>Euteleostomi</taxon>
        <taxon>Actinopterygii</taxon>
        <taxon>Neopterygii</taxon>
        <taxon>Teleostei</taxon>
        <taxon>Protacanthopterygii</taxon>
        <taxon>Salmoniformes</taxon>
        <taxon>Salmonidae</taxon>
        <taxon>Salmoninae</taxon>
        <taxon>Oncorhynchus</taxon>
    </lineage>
</organism>
<evidence type="ECO:0000256" key="2">
    <source>
        <dbReference type="ARBA" id="ARBA00009671"/>
    </source>
</evidence>
<dbReference type="GO" id="GO:0005254">
    <property type="term" value="F:chloride channel activity"/>
    <property type="evidence" value="ECO:0007669"/>
    <property type="project" value="TreeGrafter"/>
</dbReference>
<dbReference type="STRING" id="8022.A0A060YXJ3"/>
<dbReference type="InterPro" id="IPR007632">
    <property type="entry name" value="Anoctamin"/>
</dbReference>
<keyword evidence="5 6" id="KW-0472">Membrane</keyword>
<dbReference type="PANTHER" id="PTHR12308">
    <property type="entry name" value="ANOCTAMIN"/>
    <property type="match status" value="1"/>
</dbReference>
<evidence type="ECO:0000259" key="7">
    <source>
        <dbReference type="Pfam" id="PF04547"/>
    </source>
</evidence>
<protein>
    <recommendedName>
        <fullName evidence="6">Anoctamin</fullName>
    </recommendedName>
</protein>
<comment type="subcellular location">
    <subcellularLocation>
        <location evidence="1 6">Membrane</location>
        <topology evidence="1 6">Multi-pass membrane protein</topology>
    </subcellularLocation>
</comment>
<dbReference type="Pfam" id="PF04547">
    <property type="entry name" value="Anoctamin"/>
    <property type="match status" value="1"/>
</dbReference>
<evidence type="ECO:0000256" key="1">
    <source>
        <dbReference type="ARBA" id="ARBA00004141"/>
    </source>
</evidence>
<dbReference type="PANTHER" id="PTHR12308:SF16">
    <property type="entry name" value="ANOCTAMIN-3"/>
    <property type="match status" value="1"/>
</dbReference>
<reference evidence="8" key="2">
    <citation type="submission" date="2014-03" db="EMBL/GenBank/DDBJ databases">
        <authorList>
            <person name="Genoscope - CEA"/>
        </authorList>
    </citation>
    <scope>NUCLEOTIDE SEQUENCE</scope>
</reference>
<sequence>MDWWMSTWRWVRHISHVTMDWWMSTWRWPCYHGLVDEYLEMVLQFGFITIFVAAFPLAPLLALLNNVIEIRLDAYKFVTQWRRPMPARATDIGIWHGILEGIGVLSVITNAFVIAITSDYIPRFVYAFKYGPCVDKRYRQDECLRGYMNSSLSVFDMGERWNVSEEQSRYCRYRDYRASPWSPVPYDFTLQFWHVLAARLAFIIVFEVRQHTHALSVCLPVCLSICLACPGCKTSRYVSLVCLSSTVCLPTWPSS</sequence>
<feature type="transmembrane region" description="Helical" evidence="6">
    <location>
        <begin position="41"/>
        <end position="64"/>
    </location>
</feature>
<dbReference type="AlphaFoldDB" id="A0A060YXJ3"/>
<keyword evidence="3 6" id="KW-0812">Transmembrane</keyword>
<evidence type="ECO:0000256" key="3">
    <source>
        <dbReference type="ARBA" id="ARBA00022692"/>
    </source>
</evidence>
<dbReference type="EMBL" id="FR925000">
    <property type="protein sequence ID" value="CDQ96292.1"/>
    <property type="molecule type" value="Genomic_DNA"/>
</dbReference>
<proteinExistence type="inferred from homology"/>
<comment type="caution">
    <text evidence="6">Lacks conserved residue(s) required for the propagation of feature annotation.</text>
</comment>
<dbReference type="Proteomes" id="UP000193380">
    <property type="component" value="Unassembled WGS sequence"/>
</dbReference>
<gene>
    <name evidence="8" type="ORF">GSONMT00061262001</name>
</gene>
<dbReference type="InterPro" id="IPR049452">
    <property type="entry name" value="Anoctamin_TM"/>
</dbReference>
<evidence type="ECO:0000256" key="4">
    <source>
        <dbReference type="ARBA" id="ARBA00022989"/>
    </source>
</evidence>
<evidence type="ECO:0000256" key="5">
    <source>
        <dbReference type="ARBA" id="ARBA00023136"/>
    </source>
</evidence>
<evidence type="ECO:0000256" key="6">
    <source>
        <dbReference type="RuleBase" id="RU280814"/>
    </source>
</evidence>
<feature type="domain" description="Anoctamin transmembrane" evidence="7">
    <location>
        <begin position="26"/>
        <end position="207"/>
    </location>
</feature>
<accession>A0A060YXJ3</accession>
<comment type="similarity">
    <text evidence="2 6">Belongs to the anoctamin family.</text>
</comment>